<evidence type="ECO:0000313" key="2">
    <source>
        <dbReference type="Proteomes" id="UP000295382"/>
    </source>
</evidence>
<dbReference type="OrthoDB" id="9898192at2"/>
<proteinExistence type="predicted"/>
<evidence type="ECO:0000313" key="1">
    <source>
        <dbReference type="EMBL" id="TCS35841.1"/>
    </source>
</evidence>
<name>A0A4R3HUJ0_PAULE</name>
<gene>
    <name evidence="1" type="ORF">EDC30_109140</name>
</gene>
<dbReference type="RefSeq" id="WP_132259515.1">
    <property type="nucleotide sequence ID" value="NZ_SLZQ01000009.1"/>
</dbReference>
<accession>A0A4R3HUJ0</accession>
<reference evidence="1 2" key="1">
    <citation type="submission" date="2019-03" db="EMBL/GenBank/DDBJ databases">
        <title>Genomic Encyclopedia of Type Strains, Phase IV (KMG-IV): sequencing the most valuable type-strain genomes for metagenomic binning, comparative biology and taxonomic classification.</title>
        <authorList>
            <person name="Goeker M."/>
        </authorList>
    </citation>
    <scope>NUCLEOTIDE SEQUENCE [LARGE SCALE GENOMIC DNA]</scope>
    <source>
        <strain evidence="1 2">DSM 7445</strain>
    </source>
</reference>
<dbReference type="EMBL" id="SLZQ01000009">
    <property type="protein sequence ID" value="TCS35841.1"/>
    <property type="molecule type" value="Genomic_DNA"/>
</dbReference>
<sequence length="90" mass="10007">MSLYPKYWMVLRDPPFTNGNVGLQYAPRFVHESRESAEKEAERLALKTGEPFLILEGVAWVHPRKADLAGLPSTVPAYQQLPIEAPAASS</sequence>
<dbReference type="Proteomes" id="UP000295382">
    <property type="component" value="Unassembled WGS sequence"/>
</dbReference>
<protein>
    <submittedName>
        <fullName evidence="1">Uncharacterized protein</fullName>
    </submittedName>
</protein>
<organism evidence="1 2">
    <name type="scientific">Paucimonas lemoignei</name>
    <name type="common">Pseudomonas lemoignei</name>
    <dbReference type="NCBI Taxonomy" id="29443"/>
    <lineage>
        <taxon>Bacteria</taxon>
        <taxon>Pseudomonadati</taxon>
        <taxon>Pseudomonadota</taxon>
        <taxon>Betaproteobacteria</taxon>
        <taxon>Burkholderiales</taxon>
        <taxon>Burkholderiaceae</taxon>
        <taxon>Paucimonas</taxon>
    </lineage>
</organism>
<comment type="caution">
    <text evidence="1">The sequence shown here is derived from an EMBL/GenBank/DDBJ whole genome shotgun (WGS) entry which is preliminary data.</text>
</comment>
<keyword evidence="2" id="KW-1185">Reference proteome</keyword>
<dbReference type="AlphaFoldDB" id="A0A4R3HUJ0"/>